<evidence type="ECO:0000313" key="21">
    <source>
        <dbReference type="Proteomes" id="UP000309601"/>
    </source>
</evidence>
<comment type="similarity">
    <text evidence="2">Belongs to the protein prenyltransferase subunit alpha family.</text>
</comment>
<dbReference type="Proteomes" id="UP000310708">
    <property type="component" value="Unassembled WGS sequence"/>
</dbReference>
<dbReference type="Proteomes" id="UP000305647">
    <property type="component" value="Unassembled WGS sequence"/>
</dbReference>
<name>A0A4T0RMU6_9BASI</name>
<evidence type="ECO:0000313" key="17">
    <source>
        <dbReference type="EMBL" id="TIC64126.1"/>
    </source>
</evidence>
<evidence type="ECO:0000256" key="13">
    <source>
        <dbReference type="ARBA" id="ARBA00043219"/>
    </source>
</evidence>
<dbReference type="PANTHER" id="PTHR11129">
    <property type="entry name" value="PROTEIN FARNESYLTRANSFERASE ALPHA SUBUNIT/RAB GERANYLGERANYL TRANSFERASE ALPHA SUBUNIT"/>
    <property type="match status" value="1"/>
</dbReference>
<evidence type="ECO:0000313" key="16">
    <source>
        <dbReference type="EMBL" id="TIC29836.1"/>
    </source>
</evidence>
<dbReference type="AlphaFoldDB" id="A0A4T0RMU6"/>
<keyword evidence="7" id="KW-0677">Repeat</keyword>
<dbReference type="EMBL" id="SPRW01000030">
    <property type="protein sequence ID" value="TIC64126.1"/>
    <property type="molecule type" value="Genomic_DNA"/>
</dbReference>
<gene>
    <name evidence="18" type="ORF">E3Q01_02697</name>
    <name evidence="17" type="ORF">E3Q02_02772</name>
    <name evidence="16" type="ORF">E3Q10_02412</name>
    <name evidence="15" type="ORF">E3Q17_02530</name>
    <name evidence="14" type="ORF">E3Q22_02858</name>
</gene>
<reference evidence="19 20" key="1">
    <citation type="submission" date="2019-03" db="EMBL/GenBank/DDBJ databases">
        <title>Sequencing 25 genomes of Wallemia mellicola.</title>
        <authorList>
            <person name="Gostincar C."/>
        </authorList>
    </citation>
    <scope>NUCLEOTIDE SEQUENCE [LARGE SCALE GENOMIC DNA]</scope>
    <source>
        <strain evidence="15 20">EXF-1262</strain>
        <strain evidence="17 21">EXF-1274</strain>
        <strain evidence="14 22">EXF-6152</strain>
        <strain evidence="18 23">EXF-757</strain>
        <strain evidence="16 19">EXF-8738</strain>
    </source>
</reference>
<evidence type="ECO:0000313" key="19">
    <source>
        <dbReference type="Proteomes" id="UP000305647"/>
    </source>
</evidence>
<dbReference type="Proteomes" id="UP000310685">
    <property type="component" value="Unassembled WGS sequence"/>
</dbReference>
<dbReference type="GO" id="GO:0005953">
    <property type="term" value="C:CAAX-protein geranylgeranyltransferase complex"/>
    <property type="evidence" value="ECO:0007669"/>
    <property type="project" value="TreeGrafter"/>
</dbReference>
<evidence type="ECO:0000256" key="10">
    <source>
        <dbReference type="ARBA" id="ARBA00041392"/>
    </source>
</evidence>
<dbReference type="Proteomes" id="UP000309601">
    <property type="component" value="Unassembled WGS sequence"/>
</dbReference>
<evidence type="ECO:0000256" key="4">
    <source>
        <dbReference type="ARBA" id="ARBA00012702"/>
    </source>
</evidence>
<evidence type="ECO:0000256" key="1">
    <source>
        <dbReference type="ARBA" id="ARBA00001946"/>
    </source>
</evidence>
<evidence type="ECO:0000313" key="20">
    <source>
        <dbReference type="Proteomes" id="UP000307169"/>
    </source>
</evidence>
<evidence type="ECO:0000256" key="3">
    <source>
        <dbReference type="ARBA" id="ARBA00012700"/>
    </source>
</evidence>
<dbReference type="Gene3D" id="1.25.40.120">
    <property type="entry name" value="Protein prenylyltransferase"/>
    <property type="match status" value="1"/>
</dbReference>
<protein>
    <recommendedName>
        <fullName evidence="9">Protein farnesyltransferase/geranylgeranyltransferase type-1 subunit alpha</fullName>
        <ecNumber evidence="4">2.5.1.58</ecNumber>
        <ecNumber evidence="3">2.5.1.59</ecNumber>
    </recommendedName>
    <alternativeName>
        <fullName evidence="12">CAAX farnesyltransferase subunit alpha</fullName>
    </alternativeName>
    <alternativeName>
        <fullName evidence="11">FTase-alpha</fullName>
    </alternativeName>
    <alternativeName>
        <fullName evidence="10">Ras proteins prenyltransferase subunit alpha</fullName>
    </alternativeName>
    <alternativeName>
        <fullName evidence="13">Type I protein geranyl-geranyltransferase subunit alpha</fullName>
    </alternativeName>
</protein>
<keyword evidence="6 15" id="KW-0808">Transferase</keyword>
<evidence type="ECO:0000313" key="15">
    <source>
        <dbReference type="EMBL" id="TIB99699.1"/>
    </source>
</evidence>
<dbReference type="EMBL" id="SPRO01000024">
    <property type="protein sequence ID" value="TIC29836.1"/>
    <property type="molecule type" value="Genomic_DNA"/>
</dbReference>
<dbReference type="PANTHER" id="PTHR11129:SF1">
    <property type="entry name" value="PROTEIN FARNESYLTRANSFERASE_GERANYLGERANYLTRANSFERASE TYPE-1 SUBUNIT ALPHA"/>
    <property type="match status" value="1"/>
</dbReference>
<evidence type="ECO:0000313" key="22">
    <source>
        <dbReference type="Proteomes" id="UP000310685"/>
    </source>
</evidence>
<evidence type="ECO:0000256" key="5">
    <source>
        <dbReference type="ARBA" id="ARBA00022602"/>
    </source>
</evidence>
<dbReference type="GO" id="GO:0004662">
    <property type="term" value="F:CAAX-protein geranylgeranyltransferase activity"/>
    <property type="evidence" value="ECO:0007669"/>
    <property type="project" value="UniProtKB-EC"/>
</dbReference>
<evidence type="ECO:0000256" key="11">
    <source>
        <dbReference type="ARBA" id="ARBA00042436"/>
    </source>
</evidence>
<dbReference type="EMBL" id="SPRC01000030">
    <property type="protein sequence ID" value="TIB77938.1"/>
    <property type="molecule type" value="Genomic_DNA"/>
</dbReference>
<dbReference type="SUPFAM" id="SSF48439">
    <property type="entry name" value="Protein prenylyltransferase"/>
    <property type="match status" value="1"/>
</dbReference>
<evidence type="ECO:0000313" key="18">
    <source>
        <dbReference type="EMBL" id="TIC64567.1"/>
    </source>
</evidence>
<keyword evidence="5" id="KW-0637">Prenyltransferase</keyword>
<dbReference type="EC" id="2.5.1.58" evidence="4"/>
<dbReference type="GO" id="GO:0004660">
    <property type="term" value="F:protein farnesyltransferase activity"/>
    <property type="evidence" value="ECO:0007669"/>
    <property type="project" value="UniProtKB-EC"/>
</dbReference>
<evidence type="ECO:0000256" key="6">
    <source>
        <dbReference type="ARBA" id="ARBA00022679"/>
    </source>
</evidence>
<evidence type="ECO:0000313" key="14">
    <source>
        <dbReference type="EMBL" id="TIB77938.1"/>
    </source>
</evidence>
<dbReference type="GO" id="GO:0005965">
    <property type="term" value="C:protein farnesyltransferase complex"/>
    <property type="evidence" value="ECO:0007669"/>
    <property type="project" value="TreeGrafter"/>
</dbReference>
<dbReference type="Proteomes" id="UP000307169">
    <property type="component" value="Unassembled WGS sequence"/>
</dbReference>
<comment type="cofactor">
    <cofactor evidence="1">
        <name>Mg(2+)</name>
        <dbReference type="ChEBI" id="CHEBI:18420"/>
    </cofactor>
</comment>
<dbReference type="Pfam" id="PF01239">
    <property type="entry name" value="PPTA"/>
    <property type="match status" value="4"/>
</dbReference>
<accession>A0A4T0RMU6</accession>
<evidence type="ECO:0000256" key="8">
    <source>
        <dbReference type="ARBA" id="ARBA00022842"/>
    </source>
</evidence>
<dbReference type="EMBL" id="SPRH01000028">
    <property type="protein sequence ID" value="TIB99699.1"/>
    <property type="molecule type" value="Genomic_DNA"/>
</dbReference>
<keyword evidence="8" id="KW-0460">Magnesium</keyword>
<evidence type="ECO:0000256" key="12">
    <source>
        <dbReference type="ARBA" id="ARBA00043086"/>
    </source>
</evidence>
<comment type="caution">
    <text evidence="15">The sequence shown here is derived from an EMBL/GenBank/DDBJ whole genome shotgun (WGS) entry which is preliminary data.</text>
</comment>
<sequence length="347" mass="40026">MLYAERDDFKDLTPIEQDEGPSPLAPINYSQKYKDAMDMFRAVVNANEKSERALGLTEDIIRMNAGHYTVWCVSISPHYRTSIIVELGLDLQAELKLMDELSTEYLKSYQVWHHRRLCVGLLATSTSTFANKDSPAVVTTACSPETSSPPPPLESSRDLAVSELKFVAELFYATDDPKNYHTWVYRQWILTYFDKILQDDDRRHEFEFIESLITDDIYNNSVWSHRFFCLFKLGWLETTLDNEIDYVLSLISKAPSNMSSWNYLRGILKVNDQGLNNQRIMQFSETLINAKSASDDMRPPLPALEWLADAALEDKNPIATKRYLELKALDPIRKNYWSWKSHLALSA</sequence>
<organism evidence="15 20">
    <name type="scientific">Wallemia mellicola</name>
    <dbReference type="NCBI Taxonomy" id="1708541"/>
    <lineage>
        <taxon>Eukaryota</taxon>
        <taxon>Fungi</taxon>
        <taxon>Dikarya</taxon>
        <taxon>Basidiomycota</taxon>
        <taxon>Wallemiomycotina</taxon>
        <taxon>Wallemiomycetes</taxon>
        <taxon>Wallemiales</taxon>
        <taxon>Wallemiaceae</taxon>
        <taxon>Wallemia</taxon>
    </lineage>
</organism>
<dbReference type="EMBL" id="SPRX01000032">
    <property type="protein sequence ID" value="TIC64567.1"/>
    <property type="molecule type" value="Genomic_DNA"/>
</dbReference>
<dbReference type="PROSITE" id="PS51147">
    <property type="entry name" value="PFTA"/>
    <property type="match status" value="5"/>
</dbReference>
<evidence type="ECO:0000256" key="7">
    <source>
        <dbReference type="ARBA" id="ARBA00022737"/>
    </source>
</evidence>
<evidence type="ECO:0000313" key="23">
    <source>
        <dbReference type="Proteomes" id="UP000310708"/>
    </source>
</evidence>
<dbReference type="EC" id="2.5.1.59" evidence="3"/>
<proteinExistence type="inferred from homology"/>
<evidence type="ECO:0000256" key="2">
    <source>
        <dbReference type="ARBA" id="ARBA00006734"/>
    </source>
</evidence>
<evidence type="ECO:0000256" key="9">
    <source>
        <dbReference type="ARBA" id="ARBA00040965"/>
    </source>
</evidence>
<dbReference type="InterPro" id="IPR002088">
    <property type="entry name" value="Prenyl_trans_a"/>
</dbReference>